<organism evidence="1 2">
    <name type="scientific">Alkalicoccobacillus porphyridii</name>
    <dbReference type="NCBI Taxonomy" id="2597270"/>
    <lineage>
        <taxon>Bacteria</taxon>
        <taxon>Bacillati</taxon>
        <taxon>Bacillota</taxon>
        <taxon>Bacilli</taxon>
        <taxon>Bacillales</taxon>
        <taxon>Bacillaceae</taxon>
        <taxon>Alkalicoccobacillus</taxon>
    </lineage>
</organism>
<proteinExistence type="predicted"/>
<protein>
    <submittedName>
        <fullName evidence="1">Uncharacterized protein</fullName>
    </submittedName>
</protein>
<keyword evidence="2" id="KW-1185">Reference proteome</keyword>
<sequence length="220" mass="25851">MKKKILILLLSLLFLVGGFFIVRSLTQTGVTALDDSFTREFLDENVEVGKGFYFYEARNGNYTMWFPEDFYIEGDPAQFESKDHFELIHSYYEEENPEGISKSLQFNYDGDSNQTLQSMDRFLDRLLKEFSYEGQYEKKELDNKVLYFGSSYVELEDKKLMHYEANGNANNYFALIHNQDGTKAVSVRYSIFCSDEKKSCSLEQENEDNFFRRLIESISF</sequence>
<dbReference type="OrthoDB" id="2453115at2"/>
<name>A0A554A4C2_9BACI</name>
<accession>A0A554A4C2</accession>
<reference evidence="1 2" key="1">
    <citation type="submission" date="2019-07" db="EMBL/GenBank/DDBJ databases">
        <authorList>
            <person name="Park Y.J."/>
            <person name="Jeong S.E."/>
            <person name="Jung H.S."/>
        </authorList>
    </citation>
    <scope>NUCLEOTIDE SEQUENCE [LARGE SCALE GENOMIC DNA]</scope>
    <source>
        <strain evidence="2">P16(2019)</strain>
    </source>
</reference>
<gene>
    <name evidence="1" type="ORF">FN960_03040</name>
</gene>
<evidence type="ECO:0000313" key="2">
    <source>
        <dbReference type="Proteomes" id="UP000318521"/>
    </source>
</evidence>
<comment type="caution">
    <text evidence="1">The sequence shown here is derived from an EMBL/GenBank/DDBJ whole genome shotgun (WGS) entry which is preliminary data.</text>
</comment>
<dbReference type="RefSeq" id="WP_143846888.1">
    <property type="nucleotide sequence ID" value="NZ_VLXZ01000001.1"/>
</dbReference>
<evidence type="ECO:0000313" key="1">
    <source>
        <dbReference type="EMBL" id="TSB48544.1"/>
    </source>
</evidence>
<dbReference type="AlphaFoldDB" id="A0A554A4C2"/>
<dbReference type="Proteomes" id="UP000318521">
    <property type="component" value="Unassembled WGS sequence"/>
</dbReference>
<dbReference type="EMBL" id="VLXZ01000001">
    <property type="protein sequence ID" value="TSB48544.1"/>
    <property type="molecule type" value="Genomic_DNA"/>
</dbReference>